<proteinExistence type="predicted"/>
<organism evidence="3">
    <name type="scientific">Culex pipiens</name>
    <name type="common">House mosquito</name>
    <dbReference type="NCBI Taxonomy" id="7175"/>
    <lineage>
        <taxon>Eukaryota</taxon>
        <taxon>Metazoa</taxon>
        <taxon>Ecdysozoa</taxon>
        <taxon>Arthropoda</taxon>
        <taxon>Hexapoda</taxon>
        <taxon>Insecta</taxon>
        <taxon>Pterygota</taxon>
        <taxon>Neoptera</taxon>
        <taxon>Endopterygota</taxon>
        <taxon>Diptera</taxon>
        <taxon>Nematocera</taxon>
        <taxon>Culicoidea</taxon>
        <taxon>Culicidae</taxon>
        <taxon>Culicinae</taxon>
        <taxon>Culicini</taxon>
        <taxon>Culex</taxon>
        <taxon>Culex</taxon>
    </lineage>
</organism>
<dbReference type="InterPro" id="IPR036875">
    <property type="entry name" value="Znf_CCHC_sf"/>
</dbReference>
<dbReference type="SUPFAM" id="SSF57756">
    <property type="entry name" value="Retrovirus zinc finger-like domains"/>
    <property type="match status" value="1"/>
</dbReference>
<sequence>MASSSHGDGMSPSNWWNGEETVTYLQLLPKNRGSLLPKNPFIVSKSIQQHCGKIDNAYVEGKGTSMVLKVRGKRQVTALLKLTKLIDGTEIDILEHESKNQMRGVVSCGRSLDCTDEEILEGMKDQNVIGMRRLNGKDRKPSATLILTFRGTVLPKYVFFGFTRAPVNTYTPAPMQCFKCYKFGHTKTRCEGKQICRICSQEHELSTDENGKTICNKPAHCVNCTNNHSPAARTCPKYIEEQEIAKIRQDQDVSFGEARRIFNAKHIQTYASTVNSESAVQQRLANAQKEESETVKALRQELAATKKALAELSGTLKELAQAKNAVIELEKVKKELADLKKNKTAGISNLTKAQKKALLKKQKRQQTQLDSDEDDNRSPESKKNKETRTVWNNPHPLCGQPRT</sequence>
<dbReference type="GO" id="GO:0003676">
    <property type="term" value="F:nucleic acid binding"/>
    <property type="evidence" value="ECO:0007669"/>
    <property type="project" value="InterPro"/>
</dbReference>
<name>A0A8D8FQE4_CULPI</name>
<dbReference type="AlphaFoldDB" id="A0A8D8FQE4"/>
<feature type="compositionally biased region" description="Basic residues" evidence="2">
    <location>
        <begin position="353"/>
        <end position="364"/>
    </location>
</feature>
<feature type="region of interest" description="Disordered" evidence="2">
    <location>
        <begin position="348"/>
        <end position="403"/>
    </location>
</feature>
<protein>
    <submittedName>
        <fullName evidence="3">(northern house mosquito) hypothetical protein</fullName>
    </submittedName>
</protein>
<reference evidence="3" key="1">
    <citation type="submission" date="2021-05" db="EMBL/GenBank/DDBJ databases">
        <authorList>
            <person name="Alioto T."/>
            <person name="Alioto T."/>
            <person name="Gomez Garrido J."/>
        </authorList>
    </citation>
    <scope>NUCLEOTIDE SEQUENCE</scope>
</reference>
<keyword evidence="1" id="KW-0175">Coiled coil</keyword>
<evidence type="ECO:0000256" key="1">
    <source>
        <dbReference type="SAM" id="Coils"/>
    </source>
</evidence>
<dbReference type="GO" id="GO:0008270">
    <property type="term" value="F:zinc ion binding"/>
    <property type="evidence" value="ECO:0007669"/>
    <property type="project" value="InterPro"/>
</dbReference>
<evidence type="ECO:0000256" key="2">
    <source>
        <dbReference type="SAM" id="MobiDB-lite"/>
    </source>
</evidence>
<feature type="compositionally biased region" description="Basic and acidic residues" evidence="2">
    <location>
        <begin position="376"/>
        <end position="388"/>
    </location>
</feature>
<dbReference type="EMBL" id="HBUE01084918">
    <property type="protein sequence ID" value="CAG6479340.1"/>
    <property type="molecule type" value="Transcribed_RNA"/>
</dbReference>
<evidence type="ECO:0000313" key="3">
    <source>
        <dbReference type="EMBL" id="CAG6479340.1"/>
    </source>
</evidence>
<feature type="coiled-coil region" evidence="1">
    <location>
        <begin position="288"/>
        <end position="342"/>
    </location>
</feature>
<accession>A0A8D8FQE4</accession>